<evidence type="ECO:0000313" key="2">
    <source>
        <dbReference type="EMBL" id="KKM67894.1"/>
    </source>
</evidence>
<accession>A0A0F9JDM1</accession>
<protein>
    <submittedName>
        <fullName evidence="2">Uncharacterized protein</fullName>
    </submittedName>
</protein>
<gene>
    <name evidence="2" type="ORF">LCGC14_1466560</name>
    <name evidence="1" type="ORF">LCGC14_1523680</name>
</gene>
<dbReference type="EMBL" id="LAZR01011339">
    <property type="protein sequence ID" value="KKM62244.1"/>
    <property type="molecule type" value="Genomic_DNA"/>
</dbReference>
<reference evidence="2" key="1">
    <citation type="journal article" date="2015" name="Nature">
        <title>Complex archaea that bridge the gap between prokaryotes and eukaryotes.</title>
        <authorList>
            <person name="Spang A."/>
            <person name="Saw J.H."/>
            <person name="Jorgensen S.L."/>
            <person name="Zaremba-Niedzwiedzka K."/>
            <person name="Martijn J."/>
            <person name="Lind A.E."/>
            <person name="van Eijk R."/>
            <person name="Schleper C."/>
            <person name="Guy L."/>
            <person name="Ettema T.J."/>
        </authorList>
    </citation>
    <scope>NUCLEOTIDE SEQUENCE</scope>
</reference>
<dbReference type="EMBL" id="LAZR01010270">
    <property type="protein sequence ID" value="KKM67894.1"/>
    <property type="molecule type" value="Genomic_DNA"/>
</dbReference>
<evidence type="ECO:0000313" key="1">
    <source>
        <dbReference type="EMBL" id="KKM62244.1"/>
    </source>
</evidence>
<organism evidence="2">
    <name type="scientific">marine sediment metagenome</name>
    <dbReference type="NCBI Taxonomy" id="412755"/>
    <lineage>
        <taxon>unclassified sequences</taxon>
        <taxon>metagenomes</taxon>
        <taxon>ecological metagenomes</taxon>
    </lineage>
</organism>
<dbReference type="AlphaFoldDB" id="A0A0F9JDM1"/>
<proteinExistence type="predicted"/>
<comment type="caution">
    <text evidence="2">The sequence shown here is derived from an EMBL/GenBank/DDBJ whole genome shotgun (WGS) entry which is preliminary data.</text>
</comment>
<name>A0A0F9JDM1_9ZZZZ</name>
<sequence>MTEPDVRCPHCGKKLAERLNGRAEFTCRGCKKRVTIRRV</sequence>